<reference evidence="6 7" key="1">
    <citation type="submission" date="2019-03" db="EMBL/GenBank/DDBJ databases">
        <title>Sequencing the genomes of 1000 actinobacteria strains.</title>
        <authorList>
            <person name="Klenk H.-P."/>
        </authorList>
    </citation>
    <scope>NUCLEOTIDE SEQUENCE [LARGE SCALE GENOMIC DNA]</scope>
    <source>
        <strain evidence="6 7">DSM 43805</strain>
    </source>
</reference>
<protein>
    <submittedName>
        <fullName evidence="6">TetR family transcriptional regulator</fullName>
    </submittedName>
</protein>
<dbReference type="RefSeq" id="WP_133873917.1">
    <property type="nucleotide sequence ID" value="NZ_BOMD01000054.1"/>
</dbReference>
<sequence>MPRAGLDPAAVTLAAAGLADEVGLHNVTMGTLAQRLGVRAPSLYKHIDSQADLNRRIALLAAEELADTLREALQGRAGRDALAAAAHAMRAYFVDHPGRYAATVRLGVTGPDDPLALAGGRVFNSLAAVLSGYNIDPADTVHALRLLRSLFHGFATIEAQGGFEMDTDINESFEWLIDFIDRGLQSPK</sequence>
<evidence type="ECO:0000259" key="4">
    <source>
        <dbReference type="Pfam" id="PF00440"/>
    </source>
</evidence>
<evidence type="ECO:0000256" key="3">
    <source>
        <dbReference type="ARBA" id="ARBA00023163"/>
    </source>
</evidence>
<evidence type="ECO:0000313" key="6">
    <source>
        <dbReference type="EMBL" id="TDO39616.1"/>
    </source>
</evidence>
<keyword evidence="3" id="KW-0804">Transcription</keyword>
<name>A0A4R6JWQ3_9ACTN</name>
<dbReference type="Pfam" id="PF00440">
    <property type="entry name" value="TetR_N"/>
    <property type="match status" value="1"/>
</dbReference>
<dbReference type="Pfam" id="PF13305">
    <property type="entry name" value="TetR_C_33"/>
    <property type="match status" value="1"/>
</dbReference>
<proteinExistence type="predicted"/>
<dbReference type="InterPro" id="IPR050109">
    <property type="entry name" value="HTH-type_TetR-like_transc_reg"/>
</dbReference>
<feature type="domain" description="HTH tetR-type" evidence="4">
    <location>
        <begin position="14"/>
        <end position="53"/>
    </location>
</feature>
<gene>
    <name evidence="6" type="ORF">C8E87_3307</name>
</gene>
<dbReference type="PANTHER" id="PTHR30055:SF239">
    <property type="entry name" value="TRANSCRIPTIONAL REGULATORY PROTEIN"/>
    <property type="match status" value="1"/>
</dbReference>
<keyword evidence="2" id="KW-0238">DNA-binding</keyword>
<dbReference type="PANTHER" id="PTHR30055">
    <property type="entry name" value="HTH-TYPE TRANSCRIPTIONAL REGULATOR RUTR"/>
    <property type="match status" value="1"/>
</dbReference>
<evidence type="ECO:0000256" key="2">
    <source>
        <dbReference type="ARBA" id="ARBA00023125"/>
    </source>
</evidence>
<feature type="domain" description="HTH-type transcriptional regulator MT1864/Rv1816-like C-terminal" evidence="5">
    <location>
        <begin position="82"/>
        <end position="179"/>
    </location>
</feature>
<dbReference type="InterPro" id="IPR025996">
    <property type="entry name" value="MT1864/Rv1816-like_C"/>
</dbReference>
<organism evidence="6 7">
    <name type="scientific">Paractinoplanes brasiliensis</name>
    <dbReference type="NCBI Taxonomy" id="52695"/>
    <lineage>
        <taxon>Bacteria</taxon>
        <taxon>Bacillati</taxon>
        <taxon>Actinomycetota</taxon>
        <taxon>Actinomycetes</taxon>
        <taxon>Micromonosporales</taxon>
        <taxon>Micromonosporaceae</taxon>
        <taxon>Paractinoplanes</taxon>
    </lineage>
</organism>
<dbReference type="Gene3D" id="1.10.357.10">
    <property type="entry name" value="Tetracycline Repressor, domain 2"/>
    <property type="match status" value="1"/>
</dbReference>
<dbReference type="SUPFAM" id="SSF48498">
    <property type="entry name" value="Tetracyclin repressor-like, C-terminal domain"/>
    <property type="match status" value="1"/>
</dbReference>
<evidence type="ECO:0000256" key="1">
    <source>
        <dbReference type="ARBA" id="ARBA00023015"/>
    </source>
</evidence>
<evidence type="ECO:0000259" key="5">
    <source>
        <dbReference type="Pfam" id="PF13305"/>
    </source>
</evidence>
<accession>A0A4R6JWQ3</accession>
<dbReference type="Gene3D" id="1.10.10.60">
    <property type="entry name" value="Homeodomain-like"/>
    <property type="match status" value="1"/>
</dbReference>
<dbReference type="InterPro" id="IPR001647">
    <property type="entry name" value="HTH_TetR"/>
</dbReference>
<dbReference type="InterPro" id="IPR009057">
    <property type="entry name" value="Homeodomain-like_sf"/>
</dbReference>
<dbReference type="SUPFAM" id="SSF46689">
    <property type="entry name" value="Homeodomain-like"/>
    <property type="match status" value="1"/>
</dbReference>
<evidence type="ECO:0000313" key="7">
    <source>
        <dbReference type="Proteomes" id="UP000294901"/>
    </source>
</evidence>
<dbReference type="GO" id="GO:0003700">
    <property type="term" value="F:DNA-binding transcription factor activity"/>
    <property type="evidence" value="ECO:0007669"/>
    <property type="project" value="TreeGrafter"/>
</dbReference>
<dbReference type="EMBL" id="SNWR01000001">
    <property type="protein sequence ID" value="TDO39616.1"/>
    <property type="molecule type" value="Genomic_DNA"/>
</dbReference>
<dbReference type="InterPro" id="IPR036271">
    <property type="entry name" value="Tet_transcr_reg_TetR-rel_C_sf"/>
</dbReference>
<dbReference type="AlphaFoldDB" id="A0A4R6JWQ3"/>
<dbReference type="Proteomes" id="UP000294901">
    <property type="component" value="Unassembled WGS sequence"/>
</dbReference>
<comment type="caution">
    <text evidence="6">The sequence shown here is derived from an EMBL/GenBank/DDBJ whole genome shotgun (WGS) entry which is preliminary data.</text>
</comment>
<dbReference type="GO" id="GO:0000976">
    <property type="term" value="F:transcription cis-regulatory region binding"/>
    <property type="evidence" value="ECO:0007669"/>
    <property type="project" value="TreeGrafter"/>
</dbReference>
<dbReference type="OrthoDB" id="71867at2"/>
<keyword evidence="7" id="KW-1185">Reference proteome</keyword>
<keyword evidence="1" id="KW-0805">Transcription regulation</keyword>